<dbReference type="SUPFAM" id="SSF53254">
    <property type="entry name" value="Phosphoglycerate mutase-like"/>
    <property type="match status" value="1"/>
</dbReference>
<proteinExistence type="predicted"/>
<organism evidence="2 3">
    <name type="scientific">Promicromonospora iranensis</name>
    <dbReference type="NCBI Taxonomy" id="1105144"/>
    <lineage>
        <taxon>Bacteria</taxon>
        <taxon>Bacillati</taxon>
        <taxon>Actinomycetota</taxon>
        <taxon>Actinomycetes</taxon>
        <taxon>Micrococcales</taxon>
        <taxon>Promicromonosporaceae</taxon>
        <taxon>Promicromonospora</taxon>
    </lineage>
</organism>
<dbReference type="InterPro" id="IPR029033">
    <property type="entry name" value="His_PPase_superfam"/>
</dbReference>
<evidence type="ECO:0000313" key="3">
    <source>
        <dbReference type="Proteomes" id="UP001183585"/>
    </source>
</evidence>
<sequence>MNLYLVRHGRPAPDHSVPASEWALDPAHEDDIVRFGAAGRLPEDAAWFTSPEPKAARTAELLAGRPVDIVQELREHERAAGRVEDFPAAVAEAFARPDDVVHDGWEPLTRTRARVGAVVRRILAEQAGRDVVLVGHGTAWTVLVTELTGAEPDLDRWRGLRMPDVIVVDGQGLDGEGRSSVRVARRPRAWPRPTTRRNATT</sequence>
<comment type="caution">
    <text evidence="2">The sequence shown here is derived from an EMBL/GenBank/DDBJ whole genome shotgun (WGS) entry which is preliminary data.</text>
</comment>
<feature type="compositionally biased region" description="Low complexity" evidence="1">
    <location>
        <begin position="191"/>
        <end position="201"/>
    </location>
</feature>
<dbReference type="EMBL" id="JAVDYE010000001">
    <property type="protein sequence ID" value="MDR7385059.1"/>
    <property type="molecule type" value="Genomic_DNA"/>
</dbReference>
<dbReference type="InterPro" id="IPR013078">
    <property type="entry name" value="His_Pase_superF_clade-1"/>
</dbReference>
<dbReference type="Pfam" id="PF00300">
    <property type="entry name" value="His_Phos_1"/>
    <property type="match status" value="1"/>
</dbReference>
<dbReference type="Proteomes" id="UP001183585">
    <property type="component" value="Unassembled WGS sequence"/>
</dbReference>
<dbReference type="RefSeq" id="WP_274993922.1">
    <property type="nucleotide sequence ID" value="NZ_JAJQQP010000005.1"/>
</dbReference>
<accession>A0ABU2CUP1</accession>
<feature type="region of interest" description="Disordered" evidence="1">
    <location>
        <begin position="177"/>
        <end position="201"/>
    </location>
</feature>
<gene>
    <name evidence="2" type="ORF">J2S48_004574</name>
</gene>
<dbReference type="Gene3D" id="3.40.50.1240">
    <property type="entry name" value="Phosphoglycerate mutase-like"/>
    <property type="match status" value="1"/>
</dbReference>
<name>A0ABU2CUP1_9MICO</name>
<evidence type="ECO:0000313" key="2">
    <source>
        <dbReference type="EMBL" id="MDR7385059.1"/>
    </source>
</evidence>
<evidence type="ECO:0000256" key="1">
    <source>
        <dbReference type="SAM" id="MobiDB-lite"/>
    </source>
</evidence>
<protein>
    <submittedName>
        <fullName evidence="2">Broad specificity phosphatase PhoE</fullName>
    </submittedName>
</protein>
<reference evidence="2 3" key="1">
    <citation type="submission" date="2023-07" db="EMBL/GenBank/DDBJ databases">
        <title>Sequencing the genomes of 1000 actinobacteria strains.</title>
        <authorList>
            <person name="Klenk H.-P."/>
        </authorList>
    </citation>
    <scope>NUCLEOTIDE SEQUENCE [LARGE SCALE GENOMIC DNA]</scope>
    <source>
        <strain evidence="2 3">DSM 45554</strain>
    </source>
</reference>
<keyword evidence="3" id="KW-1185">Reference proteome</keyword>